<gene>
    <name evidence="1" type="ORF">NRB20_59960</name>
</gene>
<dbReference type="Proteomes" id="UP000438448">
    <property type="component" value="Unassembled WGS sequence"/>
</dbReference>
<dbReference type="AlphaFoldDB" id="A0A7K0DC45"/>
<protein>
    <submittedName>
        <fullName evidence="1">Uncharacterized protein</fullName>
    </submittedName>
</protein>
<evidence type="ECO:0000313" key="1">
    <source>
        <dbReference type="EMBL" id="MQY22872.1"/>
    </source>
</evidence>
<name>A0A7K0DC45_9NOCA</name>
<reference evidence="1 2" key="1">
    <citation type="submission" date="2019-10" db="EMBL/GenBank/DDBJ databases">
        <title>Nocardia macrotermitis sp. nov. and Nocardia aurantia sp. nov., isolated from the gut of fungus growing-termite Macrotermes natalensis.</title>
        <authorList>
            <person name="Benndorf R."/>
            <person name="Schwitalla J."/>
            <person name="Martin K."/>
            <person name="De Beer W."/>
            <person name="Kaster A.-K."/>
            <person name="Vollmers J."/>
            <person name="Poulsen M."/>
            <person name="Beemelmanns C."/>
        </authorList>
    </citation>
    <scope>NUCLEOTIDE SEQUENCE [LARGE SCALE GENOMIC DNA]</scope>
    <source>
        <strain evidence="1 2">RB20</strain>
    </source>
</reference>
<dbReference type="EMBL" id="WEGK01000015">
    <property type="protein sequence ID" value="MQY22872.1"/>
    <property type="molecule type" value="Genomic_DNA"/>
</dbReference>
<accession>A0A7K0DC45</accession>
<proteinExistence type="predicted"/>
<keyword evidence="2" id="KW-1185">Reference proteome</keyword>
<sequence>MRVLVQGVRMRAGRRADAAPGPLNSARVTVDNPASALYRCIREVAEFADAEGWDRPPQMFALVPTADLVAAEPALQDQLDDGAELTPIAQEPLPDDVTGELALDEFLATTSWPEAVRGCVLVQQIVVLPPDAEQTLDDAIAPLLADRDAADRAARDAAITHPGRRDARLFAGVLREGVSLCLLQVRPDEDDEDDLFGNDIDLRTAPNLAPNLIEALAHTLENEN</sequence>
<evidence type="ECO:0000313" key="2">
    <source>
        <dbReference type="Proteomes" id="UP000438448"/>
    </source>
</evidence>
<organism evidence="1 2">
    <name type="scientific">Nocardia macrotermitis</name>
    <dbReference type="NCBI Taxonomy" id="2585198"/>
    <lineage>
        <taxon>Bacteria</taxon>
        <taxon>Bacillati</taxon>
        <taxon>Actinomycetota</taxon>
        <taxon>Actinomycetes</taxon>
        <taxon>Mycobacteriales</taxon>
        <taxon>Nocardiaceae</taxon>
        <taxon>Nocardia</taxon>
    </lineage>
</organism>
<comment type="caution">
    <text evidence="1">The sequence shown here is derived from an EMBL/GenBank/DDBJ whole genome shotgun (WGS) entry which is preliminary data.</text>
</comment>
<dbReference type="InterPro" id="IPR047681">
    <property type="entry name" value="PPA1309-like"/>
</dbReference>
<dbReference type="NCBIfam" id="NF040618">
    <property type="entry name" value="PPA1309_fam"/>
    <property type="match status" value="1"/>
</dbReference>